<evidence type="ECO:0000313" key="2">
    <source>
        <dbReference type="Proteomes" id="UP000437131"/>
    </source>
</evidence>
<reference evidence="1 2" key="1">
    <citation type="submission" date="2019-11" db="EMBL/GenBank/DDBJ databases">
        <title>Isolation of a new High Light Tolerant Cyanobacteria.</title>
        <authorList>
            <person name="Dobson Z."/>
            <person name="Vaughn N."/>
            <person name="Vaughn M."/>
            <person name="Fromme P."/>
            <person name="Mazor Y."/>
        </authorList>
    </citation>
    <scope>NUCLEOTIDE SEQUENCE [LARGE SCALE GENOMIC DNA]</scope>
    <source>
        <strain evidence="1 2">0216</strain>
    </source>
</reference>
<dbReference type="Proteomes" id="UP000437131">
    <property type="component" value="Unassembled WGS sequence"/>
</dbReference>
<proteinExistence type="predicted"/>
<accession>A0A844GUK5</accession>
<organism evidence="1 2">
    <name type="scientific">Cyanobacterium aponinum 0216</name>
    <dbReference type="NCBI Taxonomy" id="2676140"/>
    <lineage>
        <taxon>Bacteria</taxon>
        <taxon>Bacillati</taxon>
        <taxon>Cyanobacteriota</taxon>
        <taxon>Cyanophyceae</taxon>
        <taxon>Oscillatoriophycideae</taxon>
        <taxon>Chroococcales</taxon>
        <taxon>Geminocystaceae</taxon>
        <taxon>Cyanobacterium</taxon>
    </lineage>
</organism>
<gene>
    <name evidence="1" type="ORF">GGC33_14625</name>
</gene>
<sequence>MIISTDLLANNPEIIKGLVDGSLVRYGSVIRYASGFPNGGQIVQHLAEAPNLTNSLLGIASNPVMGSVNAGVNAIGHTVTVNQLMGLNTKVSAMQQTLSQVMGLTQIAAGASVLTLGVSVAGFAYMGYKLHQMQKSINHLQQTMETGFNKVETRLNNLDNKMSQGFNVVIEGLNHVNSRLDVVSGQLAYLYLLVQDSREKQENLGKAISNIHKMMLIDKICTLQAELEDLRRFPDESPRLALKTATNTRLFLSSQATHSTPELEAELLLNSDVSIQGWAVATVTEAHLLLQMGQHQEAKGMLREEVEKFKTVAHNWSNSLIKEGNSSLSTAYRFSASPFAEYITPERVTRIKDISPSDLSLDRDQLRRKKNEANVEFEMSYAQERYPKSWIQKQIAIAEYLDSLSELLARLESLEAFADLCESRNLKSSKEILPDENTPSELYLLPAD</sequence>
<dbReference type="EMBL" id="WMIA01000022">
    <property type="protein sequence ID" value="MTF40154.1"/>
    <property type="molecule type" value="Genomic_DNA"/>
</dbReference>
<name>A0A844GUK5_9CHRO</name>
<comment type="caution">
    <text evidence="1">The sequence shown here is derived from an EMBL/GenBank/DDBJ whole genome shotgun (WGS) entry which is preliminary data.</text>
</comment>
<protein>
    <submittedName>
        <fullName evidence="1">Uncharacterized protein</fullName>
    </submittedName>
</protein>
<evidence type="ECO:0000313" key="1">
    <source>
        <dbReference type="EMBL" id="MTF40154.1"/>
    </source>
</evidence>
<dbReference type="RefSeq" id="WP_155084441.1">
    <property type="nucleotide sequence ID" value="NZ_WMIA01000022.1"/>
</dbReference>
<dbReference type="AlphaFoldDB" id="A0A844GUK5"/>